<feature type="transmembrane region" description="Helical" evidence="1">
    <location>
        <begin position="12"/>
        <end position="38"/>
    </location>
</feature>
<accession>G0NSQ7</accession>
<keyword evidence="3" id="KW-1185">Reference proteome</keyword>
<evidence type="ECO:0000313" key="3">
    <source>
        <dbReference type="Proteomes" id="UP000008068"/>
    </source>
</evidence>
<dbReference type="AlphaFoldDB" id="G0NSQ7"/>
<name>G0NSQ7_CAEBE</name>
<sequence length="90" mass="9757">MTSIQDTYDTLVGLVPILAICAIVVPVAIVVIVFCVVFKRDSDRDRRVRDSTVQRVVHAWTDAHEMTGPVAAGGAADAEETESFLDDVIV</sequence>
<evidence type="ECO:0000313" key="2">
    <source>
        <dbReference type="EMBL" id="EGT36890.1"/>
    </source>
</evidence>
<dbReference type="EMBL" id="GL379939">
    <property type="protein sequence ID" value="EGT36890.1"/>
    <property type="molecule type" value="Genomic_DNA"/>
</dbReference>
<protein>
    <submittedName>
        <fullName evidence="2">Uncharacterized protein</fullName>
    </submittedName>
</protein>
<evidence type="ECO:0000256" key="1">
    <source>
        <dbReference type="SAM" id="Phobius"/>
    </source>
</evidence>
<keyword evidence="1" id="KW-0472">Membrane</keyword>
<gene>
    <name evidence="2" type="ORF">CAEBREN_11036</name>
</gene>
<reference evidence="3" key="1">
    <citation type="submission" date="2011-07" db="EMBL/GenBank/DDBJ databases">
        <authorList>
            <consortium name="Caenorhabditis brenneri Sequencing and Analysis Consortium"/>
            <person name="Wilson R.K."/>
        </authorList>
    </citation>
    <scope>NUCLEOTIDE SEQUENCE [LARGE SCALE GENOMIC DNA]</scope>
    <source>
        <strain evidence="3">PB2801</strain>
    </source>
</reference>
<dbReference type="HOGENOM" id="CLU_2442790_0_0_1"/>
<dbReference type="Proteomes" id="UP000008068">
    <property type="component" value="Unassembled WGS sequence"/>
</dbReference>
<organism evidence="3">
    <name type="scientific">Caenorhabditis brenneri</name>
    <name type="common">Nematode worm</name>
    <dbReference type="NCBI Taxonomy" id="135651"/>
    <lineage>
        <taxon>Eukaryota</taxon>
        <taxon>Metazoa</taxon>
        <taxon>Ecdysozoa</taxon>
        <taxon>Nematoda</taxon>
        <taxon>Chromadorea</taxon>
        <taxon>Rhabditida</taxon>
        <taxon>Rhabditina</taxon>
        <taxon>Rhabditomorpha</taxon>
        <taxon>Rhabditoidea</taxon>
        <taxon>Rhabditidae</taxon>
        <taxon>Peloderinae</taxon>
        <taxon>Caenorhabditis</taxon>
    </lineage>
</organism>
<keyword evidence="1" id="KW-0812">Transmembrane</keyword>
<dbReference type="InParanoid" id="G0NSQ7"/>
<keyword evidence="1" id="KW-1133">Transmembrane helix</keyword>
<proteinExistence type="predicted"/>